<keyword evidence="3" id="KW-1185">Reference proteome</keyword>
<evidence type="ECO:0000313" key="2">
    <source>
        <dbReference type="EMBL" id="EGG09235.1"/>
    </source>
</evidence>
<dbReference type="HOGENOM" id="CLU_1722758_0_0_1"/>
<dbReference type="InParanoid" id="F4REQ9"/>
<sequence>MSLDLEDLQRKIDETFKELEVAMQRETAESKAIEEGTNNKELPVSKGLDYPEITTKVRQVNLAVEPSSSEKSGKACMPFNNLIFGEPSVMECCQGKKNKLMKQLGCPDPAMFSVLVFILSTWAFVRLWTLAVTFPSENHTKPQSSMYYIPVF</sequence>
<dbReference type="EMBL" id="GL883098">
    <property type="protein sequence ID" value="EGG09235.1"/>
    <property type="molecule type" value="Genomic_DNA"/>
</dbReference>
<proteinExistence type="predicted"/>
<gene>
    <name evidence="2" type="ORF">MELLADRAFT_61397</name>
</gene>
<feature type="transmembrane region" description="Helical" evidence="1">
    <location>
        <begin position="109"/>
        <end position="128"/>
    </location>
</feature>
<dbReference type="VEuPathDB" id="FungiDB:MELLADRAFT_61397"/>
<accession>F4REQ9</accession>
<dbReference type="Proteomes" id="UP000001072">
    <property type="component" value="Unassembled WGS sequence"/>
</dbReference>
<keyword evidence="1" id="KW-0812">Transmembrane</keyword>
<organism evidence="3">
    <name type="scientific">Melampsora larici-populina (strain 98AG31 / pathotype 3-4-7)</name>
    <name type="common">Poplar leaf rust fungus</name>
    <dbReference type="NCBI Taxonomy" id="747676"/>
    <lineage>
        <taxon>Eukaryota</taxon>
        <taxon>Fungi</taxon>
        <taxon>Dikarya</taxon>
        <taxon>Basidiomycota</taxon>
        <taxon>Pucciniomycotina</taxon>
        <taxon>Pucciniomycetes</taxon>
        <taxon>Pucciniales</taxon>
        <taxon>Melampsoraceae</taxon>
        <taxon>Melampsora</taxon>
    </lineage>
</organism>
<keyword evidence="1" id="KW-1133">Transmembrane helix</keyword>
<name>F4REQ9_MELLP</name>
<evidence type="ECO:0000256" key="1">
    <source>
        <dbReference type="SAM" id="Phobius"/>
    </source>
</evidence>
<dbReference type="GeneID" id="18929724"/>
<protein>
    <submittedName>
        <fullName evidence="2">Uncharacterized protein</fullName>
    </submittedName>
</protein>
<dbReference type="RefSeq" id="XP_007407595.1">
    <property type="nucleotide sequence ID" value="XM_007407533.1"/>
</dbReference>
<dbReference type="AlphaFoldDB" id="F4REQ9"/>
<reference evidence="3" key="1">
    <citation type="journal article" date="2011" name="Proc. Natl. Acad. Sci. U.S.A.">
        <title>Obligate biotrophy features unraveled by the genomic analysis of rust fungi.</title>
        <authorList>
            <person name="Duplessis S."/>
            <person name="Cuomo C.A."/>
            <person name="Lin Y.-C."/>
            <person name="Aerts A."/>
            <person name="Tisserant E."/>
            <person name="Veneault-Fourrey C."/>
            <person name="Joly D.L."/>
            <person name="Hacquard S."/>
            <person name="Amselem J."/>
            <person name="Cantarel B.L."/>
            <person name="Chiu R."/>
            <person name="Coutinho P.M."/>
            <person name="Feau N."/>
            <person name="Field M."/>
            <person name="Frey P."/>
            <person name="Gelhaye E."/>
            <person name="Goldberg J."/>
            <person name="Grabherr M.G."/>
            <person name="Kodira C.D."/>
            <person name="Kohler A."/>
            <person name="Kuees U."/>
            <person name="Lindquist E.A."/>
            <person name="Lucas S.M."/>
            <person name="Mago R."/>
            <person name="Mauceli E."/>
            <person name="Morin E."/>
            <person name="Murat C."/>
            <person name="Pangilinan J.L."/>
            <person name="Park R."/>
            <person name="Pearson M."/>
            <person name="Quesneville H."/>
            <person name="Rouhier N."/>
            <person name="Sakthikumar S."/>
            <person name="Salamov A.A."/>
            <person name="Schmutz J."/>
            <person name="Selles B."/>
            <person name="Shapiro H."/>
            <person name="Tanguay P."/>
            <person name="Tuskan G.A."/>
            <person name="Henrissat B."/>
            <person name="Van de Peer Y."/>
            <person name="Rouze P."/>
            <person name="Ellis J.G."/>
            <person name="Dodds P.N."/>
            <person name="Schein J.E."/>
            <person name="Zhong S."/>
            <person name="Hamelin R.C."/>
            <person name="Grigoriev I.V."/>
            <person name="Szabo L.J."/>
            <person name="Martin F."/>
        </authorList>
    </citation>
    <scope>NUCLEOTIDE SEQUENCE [LARGE SCALE GENOMIC DNA]</scope>
    <source>
        <strain evidence="3">98AG31 / pathotype 3-4-7</strain>
    </source>
</reference>
<evidence type="ECO:0000313" key="3">
    <source>
        <dbReference type="Proteomes" id="UP000001072"/>
    </source>
</evidence>
<keyword evidence="1" id="KW-0472">Membrane</keyword>
<dbReference type="KEGG" id="mlr:MELLADRAFT_61397"/>